<dbReference type="InterPro" id="IPR018097">
    <property type="entry name" value="EGF_Ca-bd_CS"/>
</dbReference>
<dbReference type="PROSITE" id="PS01187">
    <property type="entry name" value="EGF_CA"/>
    <property type="match status" value="1"/>
</dbReference>
<dbReference type="SMART" id="SM00181">
    <property type="entry name" value="EGF"/>
    <property type="match status" value="4"/>
</dbReference>
<keyword evidence="8" id="KW-0084">Basement membrane</keyword>
<dbReference type="InterPro" id="IPR006605">
    <property type="entry name" value="G2_nidogen/fibulin_G2F"/>
</dbReference>
<dbReference type="Pfam" id="PF06119">
    <property type="entry name" value="NIDO"/>
    <property type="match status" value="1"/>
</dbReference>
<dbReference type="GO" id="GO:0007160">
    <property type="term" value="P:cell-matrix adhesion"/>
    <property type="evidence" value="ECO:0007669"/>
    <property type="project" value="InterPro"/>
</dbReference>
<dbReference type="FunFam" id="2.10.25.10:FF:000038">
    <property type="entry name" value="Fibrillin 2"/>
    <property type="match status" value="2"/>
</dbReference>
<evidence type="ECO:0000259" key="18">
    <source>
        <dbReference type="PROSITE" id="PS50993"/>
    </source>
</evidence>
<evidence type="ECO:0000256" key="4">
    <source>
        <dbReference type="ARBA" id="ARBA00022536"/>
    </source>
</evidence>
<dbReference type="GO" id="GO:0005604">
    <property type="term" value="C:basement membrane"/>
    <property type="evidence" value="ECO:0007669"/>
    <property type="project" value="UniProtKB-SubCell"/>
</dbReference>
<dbReference type="FunFam" id="2.120.10.30:FF:000030">
    <property type="entry name" value="Nidogen 1"/>
    <property type="match status" value="1"/>
</dbReference>
<evidence type="ECO:0000256" key="2">
    <source>
        <dbReference type="ARBA" id="ARBA00022525"/>
    </source>
</evidence>
<keyword evidence="3" id="KW-0272">Extracellular matrix</keyword>
<dbReference type="PANTHER" id="PTHR46513">
    <property type="entry name" value="VITELLOGENIN RECEPTOR-LIKE PROTEIN-RELATED-RELATED"/>
    <property type="match status" value="1"/>
</dbReference>
<evidence type="ECO:0000256" key="14">
    <source>
        <dbReference type="PROSITE-ProRule" id="PRU00500"/>
    </source>
</evidence>
<dbReference type="InterPro" id="IPR050778">
    <property type="entry name" value="Cueball_EGF_LRP_Nidogen"/>
</dbReference>
<dbReference type="Pfam" id="PF00086">
    <property type="entry name" value="Thyroglobulin_1"/>
    <property type="match status" value="2"/>
</dbReference>
<dbReference type="CDD" id="cd00191">
    <property type="entry name" value="TY"/>
    <property type="match status" value="2"/>
</dbReference>
<keyword evidence="4 12" id="KW-0245">EGF-like domain</keyword>
<dbReference type="SMART" id="SM00135">
    <property type="entry name" value="LY"/>
    <property type="match status" value="4"/>
</dbReference>
<dbReference type="SUPFAM" id="SSF54511">
    <property type="entry name" value="GFP-like"/>
    <property type="match status" value="1"/>
</dbReference>
<feature type="repeat" description="LDL-receptor class B" evidence="13">
    <location>
        <begin position="1178"/>
        <end position="1220"/>
    </location>
</feature>
<dbReference type="InterPro" id="IPR003886">
    <property type="entry name" value="NIDO_dom"/>
</dbReference>
<dbReference type="Gene3D" id="2.40.155.10">
    <property type="entry name" value="Green fluorescent protein"/>
    <property type="match status" value="1"/>
</dbReference>
<dbReference type="InterPro" id="IPR009030">
    <property type="entry name" value="Growth_fac_rcpt_cys_sf"/>
</dbReference>
<dbReference type="Proteomes" id="UP000694620">
    <property type="component" value="Chromosome 16"/>
</dbReference>
<evidence type="ECO:0000259" key="19">
    <source>
        <dbReference type="PROSITE" id="PS51162"/>
    </source>
</evidence>
<dbReference type="CDD" id="cd00255">
    <property type="entry name" value="nidG2"/>
    <property type="match status" value="1"/>
</dbReference>
<dbReference type="SUPFAM" id="SSF63825">
    <property type="entry name" value="YWTD domain"/>
    <property type="match status" value="1"/>
</dbReference>
<feature type="domain" description="Thyroglobulin type-1" evidence="19">
    <location>
        <begin position="996"/>
        <end position="1064"/>
    </location>
</feature>
<feature type="disulfide bond" evidence="14">
    <location>
        <begin position="955"/>
        <end position="962"/>
    </location>
</feature>
<sequence>MGPYALWPPAMGLFHFQLLCAGFLVTAIQREDLFQYGPGSGDSVLQDGDDETSEVVKLERRLYFYEAEFSELYVGTNGIISMQDFPRETQYVDDGFPTEFPVIAPFLADIDTSKGKGKIYYRVDSSAEVLERAALEVKRGFPETTFKPSHVFIVTWDRVGPYEEPTRNSGPSNRVNTFQAVLPYDGTDTYALFLYPDNELHFFGTRPKESYNVQLELPARVGFSRGELVNLRRDGPFYSLTSSEQTVKNLYQVGNAGVPGLWIFHIGSSFPFDNVVPPEIATHTSGGPTVVSLDRALSHPGQDSLFDGNIDSESEEYNVDPNYDDEEEEFPSPSLPDQPTAEGHEFPYESLPNPLTTESPLPVPYPHSDFGSLPEDETPKHDLALSTTEKQEDVFPEETTRSPAGHTTTYLASPGPVVEVPPESDVPAIYPEEEIISLVNAKPPSAKNRHVVTVDEEVNFDTVFVYTTENKETCAQFERQCSQHGYCTDYSSGFCCHCTSGYYGNGRHCLPEGVPHRVNGKVSGQISVGIAQVDLSNMDLHAYVVVSDGRAYTAISDVPEPAGWALMPVSTIGGLFGWLFALELPNHENGFSIAGAIFTRYAEITFYPGNEKLRVTQEVKGLDAENHLTVHTQIHGHVPFVPPGATVQIEPFKEIYHYHPSVVTSTSTQEYKVISAGGHSETFSYRISQNISYYECRHAPKTVPNAQQLRLERVFVLYSKDEQVLRYAITNQIGPVGGDPKPVVENPCYSGTHECDMTAQCIPGDGLQYQCQCATGYRGDGTNCFDIDECAEGLVSCGSQALCINLQGTHRCECRRGYEFASDGRTCPPVPSPCSFSFYECRIACHTHRSPFLSAILASFVSFLDVDECNHHNCHPHATCHNTPGSYNCRCLGGYDGDGFQCTDPEDNVPSRLKTACEQHRDNLQAELNQRGSQPNVGAYIPQCDEEGNYRPLQCHGSTGYCWCVDSRGQERPGTRTPPGSTLSVCVVPEPTPRSATMCERWRSSLLEHYGGQPAPHHYIPQCDDLGNFSPLQCYGDNSYCWCVDAQGREVSGTRSHSGIIPACLPTVPPPTLQPTPRPDVTPPPLGTVLLYAQGQQIGSLPLNGTRINKEKAAVVLALHGSIVVGIDYDCRERMVYWTDVAGRTISKASLQAGSEPEIIINSGLLSPEGLAVDHVRRKMFWVDSGMDKIETARLDGTERRVLFDTDLVNPRAIVVDSHRGNLYWTDWNREAPKIETSTLDGENRRVLVSRDIGLPNALTFDYFRKQICWADAGTKRLECILPDGSGRHAIHSNLNYPFGMTVHSNHFYYTDWRRDGVIAVSREASQLTDEYLPDQRSHLYGITVALPRCFYGKRTSAGLNVGLGFSFSRLLFKLTSSHIVL</sequence>
<dbReference type="InterPro" id="IPR000716">
    <property type="entry name" value="Thyroglobulin_1"/>
</dbReference>
<feature type="disulfide bond" evidence="14">
    <location>
        <begin position="1034"/>
        <end position="1041"/>
    </location>
</feature>
<dbReference type="PROSITE" id="PS50993">
    <property type="entry name" value="NIDOGEN_G2"/>
    <property type="match status" value="1"/>
</dbReference>
<evidence type="ECO:0000256" key="11">
    <source>
        <dbReference type="ARBA" id="ARBA00023180"/>
    </source>
</evidence>
<evidence type="ECO:0000313" key="21">
    <source>
        <dbReference type="Ensembl" id="ENSECRP00000020485.1"/>
    </source>
</evidence>
<dbReference type="SMART" id="SM00179">
    <property type="entry name" value="EGF_CA"/>
    <property type="match status" value="3"/>
</dbReference>
<dbReference type="GO" id="GO:0042813">
    <property type="term" value="F:Wnt receptor activity"/>
    <property type="evidence" value="ECO:0007669"/>
    <property type="project" value="TreeGrafter"/>
</dbReference>
<keyword evidence="7" id="KW-0106">Calcium</keyword>
<dbReference type="InterPro" id="IPR000152">
    <property type="entry name" value="EGF-type_Asp/Asn_hydroxyl_site"/>
</dbReference>
<dbReference type="Pfam" id="PF07474">
    <property type="entry name" value="G2F"/>
    <property type="match status" value="1"/>
</dbReference>
<dbReference type="Pfam" id="PF12947">
    <property type="entry name" value="EGF_3"/>
    <property type="match status" value="2"/>
</dbReference>
<feature type="repeat" description="LDL-receptor class B" evidence="13">
    <location>
        <begin position="1134"/>
        <end position="1177"/>
    </location>
</feature>
<evidence type="ECO:0000256" key="15">
    <source>
        <dbReference type="SAM" id="MobiDB-lite"/>
    </source>
</evidence>
<feature type="repeat" description="LDL-receptor class B" evidence="13">
    <location>
        <begin position="1221"/>
        <end position="1265"/>
    </location>
</feature>
<dbReference type="SUPFAM" id="SSF57184">
    <property type="entry name" value="Growth factor receptor domain"/>
    <property type="match status" value="1"/>
</dbReference>
<feature type="domain" description="EGF-like" evidence="17">
    <location>
        <begin position="744"/>
        <end position="785"/>
    </location>
</feature>
<dbReference type="PROSITE" id="PS50026">
    <property type="entry name" value="EGF_3"/>
    <property type="match status" value="4"/>
</dbReference>
<keyword evidence="22" id="KW-1185">Reference proteome</keyword>
<feature type="domain" description="EGF-like" evidence="17">
    <location>
        <begin position="865"/>
        <end position="901"/>
    </location>
</feature>
<keyword evidence="2" id="KW-0964">Secreted</keyword>
<feature type="signal peptide" evidence="16">
    <location>
        <begin position="1"/>
        <end position="21"/>
    </location>
</feature>
<reference evidence="21" key="3">
    <citation type="submission" date="2025-09" db="UniProtKB">
        <authorList>
            <consortium name="Ensembl"/>
        </authorList>
    </citation>
    <scope>IDENTIFICATION</scope>
</reference>
<dbReference type="CDD" id="cd00054">
    <property type="entry name" value="EGF_CA"/>
    <property type="match status" value="2"/>
</dbReference>
<dbReference type="FunFam" id="4.10.800.10:FF:000001">
    <property type="entry name" value="Testican-3 isoform 2"/>
    <property type="match status" value="1"/>
</dbReference>
<feature type="domain" description="Thyroglobulin type-1" evidence="19">
    <location>
        <begin position="914"/>
        <end position="986"/>
    </location>
</feature>
<comment type="subcellular location">
    <subcellularLocation>
        <location evidence="1">Secreted</location>
        <location evidence="1">Extracellular space</location>
        <location evidence="1">Extracellular matrix</location>
        <location evidence="1">Basement membrane</location>
    </subcellularLocation>
</comment>
<feature type="compositionally biased region" description="Acidic residues" evidence="15">
    <location>
        <begin position="310"/>
        <end position="330"/>
    </location>
</feature>
<evidence type="ECO:0000259" key="17">
    <source>
        <dbReference type="PROSITE" id="PS50026"/>
    </source>
</evidence>
<evidence type="ECO:0000313" key="22">
    <source>
        <dbReference type="Proteomes" id="UP000694620"/>
    </source>
</evidence>
<evidence type="ECO:0000256" key="10">
    <source>
        <dbReference type="ARBA" id="ARBA00023157"/>
    </source>
</evidence>
<dbReference type="PROSITE" id="PS01186">
    <property type="entry name" value="EGF_2"/>
    <property type="match status" value="3"/>
</dbReference>
<dbReference type="Gene3D" id="2.10.25.10">
    <property type="entry name" value="Laminin"/>
    <property type="match status" value="3"/>
</dbReference>
<gene>
    <name evidence="21" type="primary">NID2</name>
</gene>
<keyword evidence="6" id="KW-0677">Repeat</keyword>
<dbReference type="PROSITE" id="PS51120">
    <property type="entry name" value="LDLRB"/>
    <property type="match status" value="3"/>
</dbReference>
<dbReference type="PROSITE" id="PS51220">
    <property type="entry name" value="NIDO"/>
    <property type="match status" value="1"/>
</dbReference>
<reference evidence="21" key="2">
    <citation type="submission" date="2025-08" db="UniProtKB">
        <authorList>
            <consortium name="Ensembl"/>
        </authorList>
    </citation>
    <scope>IDENTIFICATION</scope>
</reference>
<dbReference type="GO" id="GO:0005509">
    <property type="term" value="F:calcium ion binding"/>
    <property type="evidence" value="ECO:0007669"/>
    <property type="project" value="InterPro"/>
</dbReference>
<evidence type="ECO:0000256" key="5">
    <source>
        <dbReference type="ARBA" id="ARBA00022729"/>
    </source>
</evidence>
<evidence type="ECO:0000259" key="20">
    <source>
        <dbReference type="PROSITE" id="PS51220"/>
    </source>
</evidence>
<dbReference type="PROSITE" id="PS00010">
    <property type="entry name" value="ASX_HYDROXYL"/>
    <property type="match status" value="2"/>
</dbReference>
<feature type="domain" description="Nidogen G2 beta-barrel" evidence="18">
    <location>
        <begin position="514"/>
        <end position="743"/>
    </location>
</feature>
<dbReference type="SMART" id="SM00211">
    <property type="entry name" value="TY"/>
    <property type="match status" value="2"/>
</dbReference>
<dbReference type="Pfam" id="PF00058">
    <property type="entry name" value="Ldl_recept_b"/>
    <property type="match status" value="3"/>
</dbReference>
<dbReference type="Gene3D" id="2.120.10.30">
    <property type="entry name" value="TolB, C-terminal domain"/>
    <property type="match status" value="1"/>
</dbReference>
<dbReference type="InterPro" id="IPR000742">
    <property type="entry name" value="EGF"/>
</dbReference>
<evidence type="ECO:0000256" key="6">
    <source>
        <dbReference type="ARBA" id="ARBA00022737"/>
    </source>
</evidence>
<dbReference type="SMART" id="SM00539">
    <property type="entry name" value="NIDO"/>
    <property type="match status" value="1"/>
</dbReference>
<dbReference type="GO" id="GO:0005886">
    <property type="term" value="C:plasma membrane"/>
    <property type="evidence" value="ECO:0007669"/>
    <property type="project" value="TreeGrafter"/>
</dbReference>
<dbReference type="InterPro" id="IPR011042">
    <property type="entry name" value="6-blade_b-propeller_TolB-like"/>
</dbReference>
<evidence type="ECO:0000256" key="7">
    <source>
        <dbReference type="ARBA" id="ARBA00022837"/>
    </source>
</evidence>
<comment type="caution">
    <text evidence="12">Lacks conserved residue(s) required for the propagation of feature annotation.</text>
</comment>
<evidence type="ECO:0000256" key="8">
    <source>
        <dbReference type="ARBA" id="ARBA00022869"/>
    </source>
</evidence>
<dbReference type="InterPro" id="IPR049883">
    <property type="entry name" value="NOTCH1_EGF-like"/>
</dbReference>
<evidence type="ECO:0000256" key="3">
    <source>
        <dbReference type="ARBA" id="ARBA00022530"/>
    </source>
</evidence>
<dbReference type="InterPro" id="IPR036857">
    <property type="entry name" value="Thyroglobulin_1_sf"/>
</dbReference>
<dbReference type="InterPro" id="IPR024731">
    <property type="entry name" value="NELL2-like_EGF"/>
</dbReference>
<evidence type="ECO:0000256" key="1">
    <source>
        <dbReference type="ARBA" id="ARBA00004302"/>
    </source>
</evidence>
<dbReference type="InterPro" id="IPR009017">
    <property type="entry name" value="GFP"/>
</dbReference>
<feature type="compositionally biased region" description="Polar residues" evidence="15">
    <location>
        <begin position="401"/>
        <end position="411"/>
    </location>
</feature>
<keyword evidence="9" id="KW-0130">Cell adhesion</keyword>
<keyword evidence="10 14" id="KW-1015">Disulfide bond</keyword>
<dbReference type="GO" id="GO:0060070">
    <property type="term" value="P:canonical Wnt signaling pathway"/>
    <property type="evidence" value="ECO:0007669"/>
    <property type="project" value="TreeGrafter"/>
</dbReference>
<dbReference type="PROSITE" id="PS00484">
    <property type="entry name" value="THYROGLOBULIN_1_1"/>
    <property type="match status" value="2"/>
</dbReference>
<organism evidence="21 22">
    <name type="scientific">Erpetoichthys calabaricus</name>
    <name type="common">Rope fish</name>
    <name type="synonym">Calamoichthys calabaricus</name>
    <dbReference type="NCBI Taxonomy" id="27687"/>
    <lineage>
        <taxon>Eukaryota</taxon>
        <taxon>Metazoa</taxon>
        <taxon>Chordata</taxon>
        <taxon>Craniata</taxon>
        <taxon>Vertebrata</taxon>
        <taxon>Euteleostomi</taxon>
        <taxon>Actinopterygii</taxon>
        <taxon>Polypteriformes</taxon>
        <taxon>Polypteridae</taxon>
        <taxon>Erpetoichthys</taxon>
    </lineage>
</organism>
<dbReference type="GeneTree" id="ENSGT00940000157901"/>
<feature type="domain" description="NIDO" evidence="20">
    <location>
        <begin position="105"/>
        <end position="269"/>
    </location>
</feature>
<protein>
    <submittedName>
        <fullName evidence="21">Nidogen 2</fullName>
    </submittedName>
</protein>
<dbReference type="PROSITE" id="PS51162">
    <property type="entry name" value="THYROGLOBULIN_1_2"/>
    <property type="match status" value="2"/>
</dbReference>
<feature type="domain" description="EGF-like" evidence="17">
    <location>
        <begin position="470"/>
        <end position="510"/>
    </location>
</feature>
<evidence type="ECO:0000256" key="9">
    <source>
        <dbReference type="ARBA" id="ARBA00022889"/>
    </source>
</evidence>
<dbReference type="Ensembl" id="ENSECRT00000020928.1">
    <property type="protein sequence ID" value="ENSECRP00000020485.1"/>
    <property type="gene ID" value="ENSECRG00000013608.1"/>
</dbReference>
<keyword evidence="5 16" id="KW-0732">Signal</keyword>
<feature type="compositionally biased region" description="Basic and acidic residues" evidence="15">
    <location>
        <begin position="377"/>
        <end position="393"/>
    </location>
</feature>
<name>A0A8C4SRJ7_ERPCA</name>
<proteinExistence type="predicted"/>
<dbReference type="InterPro" id="IPR000033">
    <property type="entry name" value="LDLR_classB_rpt"/>
</dbReference>
<feature type="region of interest" description="Disordered" evidence="15">
    <location>
        <begin position="298"/>
        <end position="419"/>
    </location>
</feature>
<dbReference type="SUPFAM" id="SSF57610">
    <property type="entry name" value="Thyroglobulin type-1 domain"/>
    <property type="match status" value="2"/>
</dbReference>
<evidence type="ECO:0000256" key="13">
    <source>
        <dbReference type="PROSITE-ProRule" id="PRU00461"/>
    </source>
</evidence>
<dbReference type="SMART" id="SM00682">
    <property type="entry name" value="G2F"/>
    <property type="match status" value="1"/>
</dbReference>
<dbReference type="Pfam" id="PF07645">
    <property type="entry name" value="EGF_CA"/>
    <property type="match status" value="1"/>
</dbReference>
<feature type="chain" id="PRO_5034684909" evidence="16">
    <location>
        <begin position="22"/>
        <end position="1382"/>
    </location>
</feature>
<accession>A0A8C4SRJ7</accession>
<reference evidence="21" key="1">
    <citation type="submission" date="2021-06" db="EMBL/GenBank/DDBJ databases">
        <authorList>
            <consortium name="Wellcome Sanger Institute Data Sharing"/>
        </authorList>
    </citation>
    <scope>NUCLEOTIDE SEQUENCE [LARGE SCALE GENOMIC DNA]</scope>
</reference>
<dbReference type="GO" id="GO:0017147">
    <property type="term" value="F:Wnt-protein binding"/>
    <property type="evidence" value="ECO:0007669"/>
    <property type="project" value="TreeGrafter"/>
</dbReference>
<feature type="domain" description="EGF-like" evidence="17">
    <location>
        <begin position="786"/>
        <end position="828"/>
    </location>
</feature>
<dbReference type="Gene3D" id="4.10.800.10">
    <property type="entry name" value="Thyroglobulin type-1"/>
    <property type="match status" value="2"/>
</dbReference>
<keyword evidence="11" id="KW-0325">Glycoprotein</keyword>
<evidence type="ECO:0000256" key="16">
    <source>
        <dbReference type="SAM" id="SignalP"/>
    </source>
</evidence>
<dbReference type="InterPro" id="IPR001881">
    <property type="entry name" value="EGF-like_Ca-bd_dom"/>
</dbReference>
<dbReference type="PANTHER" id="PTHR46513:SF15">
    <property type="entry name" value="NIDOGEN 2"/>
    <property type="match status" value="1"/>
</dbReference>
<evidence type="ECO:0000256" key="12">
    <source>
        <dbReference type="PROSITE-ProRule" id="PRU00076"/>
    </source>
</evidence>